<dbReference type="Gene3D" id="3.30.420.10">
    <property type="entry name" value="Ribonuclease H-like superfamily/Ribonuclease H"/>
    <property type="match status" value="1"/>
</dbReference>
<reference evidence="4" key="2">
    <citation type="submission" date="2020-06" db="EMBL/GenBank/DDBJ databases">
        <authorList>
            <person name="Sheffer M."/>
        </authorList>
    </citation>
    <scope>NUCLEOTIDE SEQUENCE</scope>
</reference>
<dbReference type="InterPro" id="IPR056924">
    <property type="entry name" value="SH3_Tf2-1"/>
</dbReference>
<dbReference type="Pfam" id="PF24626">
    <property type="entry name" value="SH3_Tf2-1"/>
    <property type="match status" value="1"/>
</dbReference>
<dbReference type="PANTHER" id="PTHR37984:SF5">
    <property type="entry name" value="PROTEIN NYNRIN-LIKE"/>
    <property type="match status" value="1"/>
</dbReference>
<sequence length="876" mass="101049">MTFMSKGRKQDLIKLATELGEEMEGDFKVIELRELILKTCIYKEDLDFVKATLENIMIERIERDERERVADEKERIEWERAYELEKFRLQVKSQKLKQTSSPELLPADQQATFNLKKLLPDFDPQDGDMTLFLNLFERQIKILKIMEKLDSYDNLRSVNLKLFPKPHETKVIYPKRNQYQSTRFEQRDDSQGLPWIPSQNRRDPNYKDRSTLSCYGCGAPEVVKAKCAKCNPMVQGDSTQTPTLNHMNFHRISMENFLRAAGIILDLQKGLWYFSEAPHQSFNFIEPPADIKSLLVVPVASHPCQLLENEGTHLTDEQRTKFNSLPKRYEKCFQPGGEPTPVIGHRINTEIQAFSLKVLYVAGKANVVADMLSRPVCDEKESPYEVCNIAIADLPVRSAKDMLEAQLADENLKKIIDSFESTQKTEDYANWTERGFLMNQGVLYRYLPDADSEEAQLVIPSSERDSIMEKNHDDTMTATASECAITLIDDIFLRYGIPRRIISDNGSQFVSAVLQQVCCTLNFSQNLIPVYFPQSNPVERKNRDLKPRLAILVGDDHGNWHSKLPMIRFAMNTAVCDTIGHTPAFLQLGRELRTVDDVVRDFKAVVENDNFVPEITPYLKRFANFMNELRERIEMKQDRRETYYDKNRKQVFYSPGDKVWVTSYPISNKFKRKTSKFVPRRDGPYIILTQRSPTTYEIASPSDPSTTLGTYHTSALRSYSQNMEADTPLHLIRKRGRPPKLKSLFSGTNRPPDNSNSSFVFKMFKNARKIDLQLAATELGVVVTDKMTIVDLTNIIKNTEKFKDEPEFVSTLIEGIIENRKIEVETIEKSKQLELQLEQIKLERAKAEIELSHMRAVKNTREDDSENKIEQCDSLD</sequence>
<dbReference type="InterPro" id="IPR012337">
    <property type="entry name" value="RNaseH-like_sf"/>
</dbReference>
<accession>A0A8T0FWE3</accession>
<keyword evidence="1" id="KW-0175">Coiled coil</keyword>
<dbReference type="InterPro" id="IPR050951">
    <property type="entry name" value="Retrovirus_Pol_polyprotein"/>
</dbReference>
<organism evidence="4 5">
    <name type="scientific">Argiope bruennichi</name>
    <name type="common">Wasp spider</name>
    <name type="synonym">Aranea bruennichi</name>
    <dbReference type="NCBI Taxonomy" id="94029"/>
    <lineage>
        <taxon>Eukaryota</taxon>
        <taxon>Metazoa</taxon>
        <taxon>Ecdysozoa</taxon>
        <taxon>Arthropoda</taxon>
        <taxon>Chelicerata</taxon>
        <taxon>Arachnida</taxon>
        <taxon>Araneae</taxon>
        <taxon>Araneomorphae</taxon>
        <taxon>Entelegynae</taxon>
        <taxon>Araneoidea</taxon>
        <taxon>Araneidae</taxon>
        <taxon>Argiope</taxon>
    </lineage>
</organism>
<keyword evidence="5" id="KW-1185">Reference proteome</keyword>
<feature type="coiled-coil region" evidence="1">
    <location>
        <begin position="828"/>
        <end position="857"/>
    </location>
</feature>
<dbReference type="GO" id="GO:0003676">
    <property type="term" value="F:nucleic acid binding"/>
    <property type="evidence" value="ECO:0007669"/>
    <property type="project" value="InterPro"/>
</dbReference>
<feature type="domain" description="Integrase catalytic" evidence="3">
    <location>
        <begin position="478"/>
        <end position="591"/>
    </location>
</feature>
<proteinExistence type="predicted"/>
<reference evidence="4" key="1">
    <citation type="journal article" date="2020" name="bioRxiv">
        <title>Chromosome-level reference genome of the European wasp spider Argiope bruennichi: a resource for studies on range expansion and evolutionary adaptation.</title>
        <authorList>
            <person name="Sheffer M.M."/>
            <person name="Hoppe A."/>
            <person name="Krehenwinkel H."/>
            <person name="Uhl G."/>
            <person name="Kuss A.W."/>
            <person name="Jensen L."/>
            <person name="Jensen C."/>
            <person name="Gillespie R.G."/>
            <person name="Hoff K.J."/>
            <person name="Prost S."/>
        </authorList>
    </citation>
    <scope>NUCLEOTIDE SEQUENCE</scope>
</reference>
<evidence type="ECO:0000256" key="2">
    <source>
        <dbReference type="SAM" id="MobiDB-lite"/>
    </source>
</evidence>
<dbReference type="PROSITE" id="PS50994">
    <property type="entry name" value="INTEGRASE"/>
    <property type="match status" value="1"/>
</dbReference>
<dbReference type="AlphaFoldDB" id="A0A8T0FWE3"/>
<dbReference type="Proteomes" id="UP000807504">
    <property type="component" value="Unassembled WGS sequence"/>
</dbReference>
<dbReference type="SUPFAM" id="SSF53098">
    <property type="entry name" value="Ribonuclease H-like"/>
    <property type="match status" value="1"/>
</dbReference>
<dbReference type="InterPro" id="IPR001584">
    <property type="entry name" value="Integrase_cat-core"/>
</dbReference>
<dbReference type="PANTHER" id="PTHR37984">
    <property type="entry name" value="PROTEIN CBG26694"/>
    <property type="match status" value="1"/>
</dbReference>
<evidence type="ECO:0000313" key="4">
    <source>
        <dbReference type="EMBL" id="KAF8795401.1"/>
    </source>
</evidence>
<evidence type="ECO:0000256" key="1">
    <source>
        <dbReference type="SAM" id="Coils"/>
    </source>
</evidence>
<dbReference type="InterPro" id="IPR036397">
    <property type="entry name" value="RNaseH_sf"/>
</dbReference>
<dbReference type="GO" id="GO:0015074">
    <property type="term" value="P:DNA integration"/>
    <property type="evidence" value="ECO:0007669"/>
    <property type="project" value="InterPro"/>
</dbReference>
<dbReference type="EMBL" id="JABXBU010000002">
    <property type="protein sequence ID" value="KAF8795401.1"/>
    <property type="molecule type" value="Genomic_DNA"/>
</dbReference>
<gene>
    <name evidence="4" type="ORF">HNY73_003253</name>
</gene>
<comment type="caution">
    <text evidence="4">The sequence shown here is derived from an EMBL/GenBank/DDBJ whole genome shotgun (WGS) entry which is preliminary data.</text>
</comment>
<evidence type="ECO:0000313" key="5">
    <source>
        <dbReference type="Proteomes" id="UP000807504"/>
    </source>
</evidence>
<protein>
    <submittedName>
        <fullName evidence="4">Gag-Pol polyprotein-like protein</fullName>
    </submittedName>
</protein>
<evidence type="ECO:0000259" key="3">
    <source>
        <dbReference type="PROSITE" id="PS50994"/>
    </source>
</evidence>
<name>A0A8T0FWE3_ARGBR</name>
<feature type="region of interest" description="Disordered" evidence="2">
    <location>
        <begin position="178"/>
        <end position="202"/>
    </location>
</feature>